<evidence type="ECO:0000313" key="3">
    <source>
        <dbReference type="Proteomes" id="UP001240984"/>
    </source>
</evidence>
<feature type="transmembrane region" description="Helical" evidence="1">
    <location>
        <begin position="12"/>
        <end position="34"/>
    </location>
</feature>
<feature type="transmembrane region" description="Helical" evidence="1">
    <location>
        <begin position="40"/>
        <end position="64"/>
    </location>
</feature>
<dbReference type="Proteomes" id="UP001240984">
    <property type="component" value="Unassembled WGS sequence"/>
</dbReference>
<feature type="transmembrane region" description="Helical" evidence="1">
    <location>
        <begin position="71"/>
        <end position="95"/>
    </location>
</feature>
<proteinExistence type="predicted"/>
<protein>
    <recommendedName>
        <fullName evidence="4">ATP synthase protein I</fullName>
    </recommendedName>
</protein>
<name>A0ABT9N127_9ACTN</name>
<keyword evidence="1" id="KW-0472">Membrane</keyword>
<keyword evidence="1" id="KW-1133">Transmembrane helix</keyword>
<keyword evidence="3" id="KW-1185">Reference proteome</keyword>
<feature type="transmembrane region" description="Helical" evidence="1">
    <location>
        <begin position="101"/>
        <end position="119"/>
    </location>
</feature>
<reference evidence="2 3" key="1">
    <citation type="submission" date="2023-07" db="EMBL/GenBank/DDBJ databases">
        <title>Sequencing the genomes of 1000 actinobacteria strains.</title>
        <authorList>
            <person name="Klenk H.-P."/>
        </authorList>
    </citation>
    <scope>NUCLEOTIDE SEQUENCE [LARGE SCALE GENOMIC DNA]</scope>
    <source>
        <strain evidence="2 3">DSM 44710</strain>
    </source>
</reference>
<gene>
    <name evidence="2" type="ORF">J2S43_005914</name>
</gene>
<evidence type="ECO:0008006" key="4">
    <source>
        <dbReference type="Google" id="ProtNLM"/>
    </source>
</evidence>
<accession>A0ABT9N127</accession>
<sequence>MAGETMIVRLGHIRWPLAATAVLAVVLAVAGQLVDGGPGLLGALLGVGLMAGGYLVSNLAIAWADSVMPKLVLTVGLATYVFKISLLGILLLVVIDRDWAGVRMTTIGMVCALMIWITAQIWSTMRAPAVPPGAVSD</sequence>
<evidence type="ECO:0000313" key="2">
    <source>
        <dbReference type="EMBL" id="MDP9797402.1"/>
    </source>
</evidence>
<evidence type="ECO:0000256" key="1">
    <source>
        <dbReference type="SAM" id="Phobius"/>
    </source>
</evidence>
<comment type="caution">
    <text evidence="2">The sequence shown here is derived from an EMBL/GenBank/DDBJ whole genome shotgun (WGS) entry which is preliminary data.</text>
</comment>
<keyword evidence="1" id="KW-0812">Transmembrane</keyword>
<organism evidence="2 3">
    <name type="scientific">Catenuloplanes nepalensis</name>
    <dbReference type="NCBI Taxonomy" id="587533"/>
    <lineage>
        <taxon>Bacteria</taxon>
        <taxon>Bacillati</taxon>
        <taxon>Actinomycetota</taxon>
        <taxon>Actinomycetes</taxon>
        <taxon>Micromonosporales</taxon>
        <taxon>Micromonosporaceae</taxon>
        <taxon>Catenuloplanes</taxon>
    </lineage>
</organism>
<dbReference type="EMBL" id="JAUSRA010000001">
    <property type="protein sequence ID" value="MDP9797402.1"/>
    <property type="molecule type" value="Genomic_DNA"/>
</dbReference>